<reference evidence="2 3" key="1">
    <citation type="journal article" date="2017" name="Mol. Biol. Evol.">
        <title>The 4-celled Tetrabaena socialis nuclear genome reveals the essential components for genetic control of cell number at the origin of multicellularity in the volvocine lineage.</title>
        <authorList>
            <person name="Featherston J."/>
            <person name="Arakaki Y."/>
            <person name="Hanschen E.R."/>
            <person name="Ferris P.J."/>
            <person name="Michod R.E."/>
            <person name="Olson B.J.S.C."/>
            <person name="Nozaki H."/>
            <person name="Durand P.M."/>
        </authorList>
    </citation>
    <scope>NUCLEOTIDE SEQUENCE [LARGE SCALE GENOMIC DNA]</scope>
    <source>
        <strain evidence="2 3">NIES-571</strain>
    </source>
</reference>
<sequence>MPSEVHDVLRGFFDVQSSRAKLYVRFQDGFKAFTHTKQEALYRSLMAEVAASFTDCSRRVMALEATLKELGRADLGATLREVQEWEREKLRLTLALQALKQAAAFRTFSWQQQQQQQGGADEDDEALALLDPQLAAASARGHGHGHAHGHAHAHAHSHAAELEGGTSSASGGGGTEAAAGPGPGSVPGTATSDGLHAEGTCAAAAEAANGHYSTGNGGEAASEGVEGDVGAQAEEGVGGDGGSNSGAAAAAAHANGGGAEHAGGGGGHGHGHSGGCGCGGGSGPPEPTRREYEAAVKEAVQALDGCVCKINEAMCDLRVELDDEE</sequence>
<feature type="compositionally biased region" description="Gly residues" evidence="1">
    <location>
        <begin position="255"/>
        <end position="283"/>
    </location>
</feature>
<organism evidence="2 3">
    <name type="scientific">Tetrabaena socialis</name>
    <dbReference type="NCBI Taxonomy" id="47790"/>
    <lineage>
        <taxon>Eukaryota</taxon>
        <taxon>Viridiplantae</taxon>
        <taxon>Chlorophyta</taxon>
        <taxon>core chlorophytes</taxon>
        <taxon>Chlorophyceae</taxon>
        <taxon>CS clade</taxon>
        <taxon>Chlamydomonadales</taxon>
        <taxon>Tetrabaenaceae</taxon>
        <taxon>Tetrabaena</taxon>
    </lineage>
</organism>
<evidence type="ECO:0000313" key="3">
    <source>
        <dbReference type="Proteomes" id="UP000236333"/>
    </source>
</evidence>
<dbReference type="InterPro" id="IPR039491">
    <property type="entry name" value="REX1-B"/>
</dbReference>
<dbReference type="OrthoDB" id="545873at2759"/>
<dbReference type="AlphaFoldDB" id="A0A2J8AI87"/>
<dbReference type="PANTHER" id="PTHR28309:SF1">
    <property type="entry name" value="REQUIRED FOR EXCISION 1-B DOMAIN-CONTAINING PROTEIN"/>
    <property type="match status" value="1"/>
</dbReference>
<accession>A0A2J8AI87</accession>
<feature type="compositionally biased region" description="Basic residues" evidence="1">
    <location>
        <begin position="141"/>
        <end position="157"/>
    </location>
</feature>
<keyword evidence="3" id="KW-1185">Reference proteome</keyword>
<protein>
    <submittedName>
        <fullName evidence="2">Uncharacterized protein</fullName>
    </submittedName>
</protein>
<dbReference type="Proteomes" id="UP000236333">
    <property type="component" value="Unassembled WGS sequence"/>
</dbReference>
<gene>
    <name evidence="2" type="ORF">TSOC_000870</name>
</gene>
<feature type="compositionally biased region" description="Gly residues" evidence="1">
    <location>
        <begin position="170"/>
        <end position="185"/>
    </location>
</feature>
<evidence type="ECO:0000313" key="2">
    <source>
        <dbReference type="EMBL" id="PNH12239.1"/>
    </source>
</evidence>
<evidence type="ECO:0000256" key="1">
    <source>
        <dbReference type="SAM" id="MobiDB-lite"/>
    </source>
</evidence>
<name>A0A2J8AI87_9CHLO</name>
<feature type="region of interest" description="Disordered" evidence="1">
    <location>
        <begin position="231"/>
        <end position="291"/>
    </location>
</feature>
<comment type="caution">
    <text evidence="2">The sequence shown here is derived from an EMBL/GenBank/DDBJ whole genome shotgun (WGS) entry which is preliminary data.</text>
</comment>
<feature type="compositionally biased region" description="Low complexity" evidence="1">
    <location>
        <begin position="245"/>
        <end position="254"/>
    </location>
</feature>
<feature type="region of interest" description="Disordered" evidence="1">
    <location>
        <begin position="137"/>
        <end position="195"/>
    </location>
</feature>
<dbReference type="EMBL" id="PGGS01000012">
    <property type="protein sequence ID" value="PNH12239.1"/>
    <property type="molecule type" value="Genomic_DNA"/>
</dbReference>
<proteinExistence type="predicted"/>
<dbReference type="Pfam" id="PF14966">
    <property type="entry name" value="DNA_repr_REX1B"/>
    <property type="match status" value="1"/>
</dbReference>
<dbReference type="PANTHER" id="PTHR28309">
    <property type="entry name" value="REQUIRED FOR EXCISION 1-B DOMAIN-CONTAINING PROTEIN"/>
    <property type="match status" value="1"/>
</dbReference>